<feature type="domain" description="Solute-binding protein family 3/N-terminal" evidence="3">
    <location>
        <begin position="39"/>
        <end position="269"/>
    </location>
</feature>
<keyword evidence="5" id="KW-1185">Reference proteome</keyword>
<evidence type="ECO:0000313" key="4">
    <source>
        <dbReference type="EMBL" id="OOV83669.1"/>
    </source>
</evidence>
<reference evidence="4 5" key="1">
    <citation type="submission" date="2017-02" db="EMBL/GenBank/DDBJ databases">
        <title>Acinetobacter sp. ANC 4945, whole genome shotgun sequencing project.</title>
        <authorList>
            <person name="Radolfova-Krizova L."/>
            <person name="Al Atrouni A."/>
            <person name="Nemec A."/>
        </authorList>
    </citation>
    <scope>NUCLEOTIDE SEQUENCE [LARGE SCALE GENOMIC DNA]</scope>
    <source>
        <strain evidence="4 5">ANC 4945</strain>
    </source>
</reference>
<dbReference type="Gene3D" id="3.40.190.10">
    <property type="entry name" value="Periplasmic binding protein-like II"/>
    <property type="match status" value="2"/>
</dbReference>
<dbReference type="SUPFAM" id="SSF53850">
    <property type="entry name" value="Periplasmic binding protein-like II"/>
    <property type="match status" value="1"/>
</dbReference>
<name>A0A1T1H1A5_9GAMM</name>
<evidence type="ECO:0000256" key="1">
    <source>
        <dbReference type="ARBA" id="ARBA00010333"/>
    </source>
</evidence>
<dbReference type="SMART" id="SM00062">
    <property type="entry name" value="PBPb"/>
    <property type="match status" value="1"/>
</dbReference>
<dbReference type="EMBL" id="MVKX01000004">
    <property type="protein sequence ID" value="OOV83669.1"/>
    <property type="molecule type" value="Genomic_DNA"/>
</dbReference>
<evidence type="ECO:0000256" key="2">
    <source>
        <dbReference type="ARBA" id="ARBA00022729"/>
    </source>
</evidence>
<comment type="similarity">
    <text evidence="1">Belongs to the bacterial solute-binding protein 3 family.</text>
</comment>
<dbReference type="PROSITE" id="PS51257">
    <property type="entry name" value="PROKAR_LIPOPROTEIN"/>
    <property type="match status" value="1"/>
</dbReference>
<dbReference type="InterPro" id="IPR001638">
    <property type="entry name" value="Solute-binding_3/MltF_N"/>
</dbReference>
<sequence>MKNKSMFIGAIVGGLLLAGCSKQSEPTADSAAPAAEKRLVTVGSDLTFPPYEYLKDGVPSGVSVEIMEKIAEVDGSYKADWVDTRWANLIPGLKGEKYDILFSSMYITPERLEQIDMIPYYKTDISLLVRHDSKLAPKGPNDLCGAVVGVMKGTAFSTQAHEISAKNCVANGKKALMIREFETSPQTTQALLAHAVEIQYDDAAVMKAAETNLAGKVKITSTEQFFPTVGGIGIRKGDTETYKLVEEGLNRIKASGEYEEILTAYGLKAPTEEDIAAVMNK</sequence>
<comment type="caution">
    <text evidence="4">The sequence shown here is derived from an EMBL/GenBank/DDBJ whole genome shotgun (WGS) entry which is preliminary data.</text>
</comment>
<gene>
    <name evidence="4" type="ORF">B1202_07825</name>
</gene>
<protein>
    <recommendedName>
        <fullName evidence="3">Solute-binding protein family 3/N-terminal domain-containing protein</fullName>
    </recommendedName>
</protein>
<dbReference type="PANTHER" id="PTHR35936:SF17">
    <property type="entry name" value="ARGININE-BINDING EXTRACELLULAR PROTEIN ARTP"/>
    <property type="match status" value="1"/>
</dbReference>
<evidence type="ECO:0000259" key="3">
    <source>
        <dbReference type="SMART" id="SM00062"/>
    </source>
</evidence>
<dbReference type="RefSeq" id="WP_078190135.1">
    <property type="nucleotide sequence ID" value="NZ_JAMCOZ010000014.1"/>
</dbReference>
<dbReference type="Proteomes" id="UP000191160">
    <property type="component" value="Unassembled WGS sequence"/>
</dbReference>
<evidence type="ECO:0000313" key="5">
    <source>
        <dbReference type="Proteomes" id="UP000191160"/>
    </source>
</evidence>
<accession>A0A1T1H1A5</accession>
<proteinExistence type="inferred from homology"/>
<dbReference type="Pfam" id="PF00497">
    <property type="entry name" value="SBP_bac_3"/>
    <property type="match status" value="1"/>
</dbReference>
<dbReference type="AlphaFoldDB" id="A0A1T1H1A5"/>
<organism evidence="4 5">
    <name type="scientific">Acinetobacter amyesii</name>
    <dbReference type="NCBI Taxonomy" id="2942470"/>
    <lineage>
        <taxon>Bacteria</taxon>
        <taxon>Pseudomonadati</taxon>
        <taxon>Pseudomonadota</taxon>
        <taxon>Gammaproteobacteria</taxon>
        <taxon>Moraxellales</taxon>
        <taxon>Moraxellaceae</taxon>
        <taxon>Acinetobacter</taxon>
    </lineage>
</organism>
<keyword evidence="2" id="KW-0732">Signal</keyword>
<dbReference type="PANTHER" id="PTHR35936">
    <property type="entry name" value="MEMBRANE-BOUND LYTIC MUREIN TRANSGLYCOSYLASE F"/>
    <property type="match status" value="1"/>
</dbReference>